<dbReference type="SUPFAM" id="SSF57850">
    <property type="entry name" value="RING/U-box"/>
    <property type="match status" value="1"/>
</dbReference>
<evidence type="ECO:0000256" key="5">
    <source>
        <dbReference type="SAM" id="MobiDB-lite"/>
    </source>
</evidence>
<keyword evidence="2 4" id="KW-0863">Zinc-finger</keyword>
<dbReference type="GO" id="GO:0005634">
    <property type="term" value="C:nucleus"/>
    <property type="evidence" value="ECO:0007669"/>
    <property type="project" value="TreeGrafter"/>
</dbReference>
<evidence type="ECO:0000256" key="2">
    <source>
        <dbReference type="ARBA" id="ARBA00022771"/>
    </source>
</evidence>
<dbReference type="GO" id="GO:0006511">
    <property type="term" value="P:ubiquitin-dependent protein catabolic process"/>
    <property type="evidence" value="ECO:0007669"/>
    <property type="project" value="TreeGrafter"/>
</dbReference>
<dbReference type="Gene3D" id="3.30.40.10">
    <property type="entry name" value="Zinc/RING finger domain, C3HC4 (zinc finger)"/>
    <property type="match status" value="1"/>
</dbReference>
<name>A0A9P5XNT9_9AGAR</name>
<protein>
    <recommendedName>
        <fullName evidence="6">RING-type domain-containing protein</fullName>
    </recommendedName>
</protein>
<keyword evidence="3" id="KW-0862">Zinc</keyword>
<accession>A0A9P5XNT9</accession>
<keyword evidence="8" id="KW-1185">Reference proteome</keyword>
<organism evidence="7 8">
    <name type="scientific">Macrolepiota fuliginosa MF-IS2</name>
    <dbReference type="NCBI Taxonomy" id="1400762"/>
    <lineage>
        <taxon>Eukaryota</taxon>
        <taxon>Fungi</taxon>
        <taxon>Dikarya</taxon>
        <taxon>Basidiomycota</taxon>
        <taxon>Agaricomycotina</taxon>
        <taxon>Agaricomycetes</taxon>
        <taxon>Agaricomycetidae</taxon>
        <taxon>Agaricales</taxon>
        <taxon>Agaricineae</taxon>
        <taxon>Agaricaceae</taxon>
        <taxon>Macrolepiota</taxon>
    </lineage>
</organism>
<feature type="region of interest" description="Disordered" evidence="5">
    <location>
        <begin position="174"/>
        <end position="331"/>
    </location>
</feature>
<feature type="compositionally biased region" description="Polar residues" evidence="5">
    <location>
        <begin position="248"/>
        <end position="263"/>
    </location>
</feature>
<keyword evidence="1" id="KW-0479">Metal-binding</keyword>
<feature type="domain" description="RING-type" evidence="6">
    <location>
        <begin position="120"/>
        <end position="167"/>
    </location>
</feature>
<comment type="caution">
    <text evidence="7">The sequence shown here is derived from an EMBL/GenBank/DDBJ whole genome shotgun (WGS) entry which is preliminary data.</text>
</comment>
<evidence type="ECO:0000256" key="4">
    <source>
        <dbReference type="PROSITE-ProRule" id="PRU00175"/>
    </source>
</evidence>
<sequence length="331" mass="35218">MPPSGSPSPGAVPTMSDFVRSAPTAHEAREGATISGPLFAQYLMSLLGGADHPLFPLGSGGPESGRMGDYVFSQEALDQIITQIMESSNAHRPVPATEQIIENLPREVLVTGSHLLSEDCAVCKDQFQLGTEDPDEQVVITLPCKHPFHQPCILPWLKSSGTCPVCRHALVPQPEQHASPNTSSSSSSPTLPQMGNNFNSSTSTNSTQQSRARSQSPFRRPTSGGSDSPPSTGLFSTLFGNFAGLGTGASNRSAGQPGSSSPYRHTHAHRSSSSDPASPTIPSSFSSRSNQQQQNQQQQNRNNSSSSSRGSQNQNGRPHVPGQWNDDMMDL</sequence>
<evidence type="ECO:0000256" key="3">
    <source>
        <dbReference type="ARBA" id="ARBA00022833"/>
    </source>
</evidence>
<gene>
    <name evidence="7" type="ORF">P691DRAFT_810908</name>
</gene>
<dbReference type="InterPro" id="IPR001841">
    <property type="entry name" value="Znf_RING"/>
</dbReference>
<dbReference type="Proteomes" id="UP000807342">
    <property type="component" value="Unassembled WGS sequence"/>
</dbReference>
<reference evidence="7" key="1">
    <citation type="submission" date="2020-11" db="EMBL/GenBank/DDBJ databases">
        <authorList>
            <consortium name="DOE Joint Genome Institute"/>
            <person name="Ahrendt S."/>
            <person name="Riley R."/>
            <person name="Andreopoulos W."/>
            <person name="Labutti K."/>
            <person name="Pangilinan J."/>
            <person name="Ruiz-Duenas F.J."/>
            <person name="Barrasa J.M."/>
            <person name="Sanchez-Garcia M."/>
            <person name="Camarero S."/>
            <person name="Miyauchi S."/>
            <person name="Serrano A."/>
            <person name="Linde D."/>
            <person name="Babiker R."/>
            <person name="Drula E."/>
            <person name="Ayuso-Fernandez I."/>
            <person name="Pacheco R."/>
            <person name="Padilla G."/>
            <person name="Ferreira P."/>
            <person name="Barriuso J."/>
            <person name="Kellner H."/>
            <person name="Castanera R."/>
            <person name="Alfaro M."/>
            <person name="Ramirez L."/>
            <person name="Pisabarro A.G."/>
            <person name="Kuo A."/>
            <person name="Tritt A."/>
            <person name="Lipzen A."/>
            <person name="He G."/>
            <person name="Yan M."/>
            <person name="Ng V."/>
            <person name="Cullen D."/>
            <person name="Martin F."/>
            <person name="Rosso M.-N."/>
            <person name="Henrissat B."/>
            <person name="Hibbett D."/>
            <person name="Martinez A.T."/>
            <person name="Grigoriev I.V."/>
        </authorList>
    </citation>
    <scope>NUCLEOTIDE SEQUENCE</scope>
    <source>
        <strain evidence="7">MF-IS2</strain>
    </source>
</reference>
<feature type="compositionally biased region" description="Polar residues" evidence="5">
    <location>
        <begin position="189"/>
        <end position="198"/>
    </location>
</feature>
<feature type="compositionally biased region" description="Low complexity" evidence="5">
    <location>
        <begin position="199"/>
        <end position="233"/>
    </location>
</feature>
<dbReference type="OrthoDB" id="8062037at2759"/>
<dbReference type="PANTHER" id="PTHR45931:SF3">
    <property type="entry name" value="RING ZINC FINGER-CONTAINING PROTEIN"/>
    <property type="match status" value="1"/>
</dbReference>
<feature type="non-terminal residue" evidence="7">
    <location>
        <position position="331"/>
    </location>
</feature>
<dbReference type="PANTHER" id="PTHR45931">
    <property type="entry name" value="SI:CH211-59O9.10"/>
    <property type="match status" value="1"/>
</dbReference>
<dbReference type="EMBL" id="MU151056">
    <property type="protein sequence ID" value="KAF9454185.1"/>
    <property type="molecule type" value="Genomic_DNA"/>
</dbReference>
<proteinExistence type="predicted"/>
<dbReference type="AlphaFoldDB" id="A0A9P5XNT9"/>
<evidence type="ECO:0000313" key="7">
    <source>
        <dbReference type="EMBL" id="KAF9454185.1"/>
    </source>
</evidence>
<dbReference type="InterPro" id="IPR013083">
    <property type="entry name" value="Znf_RING/FYVE/PHD"/>
</dbReference>
<dbReference type="GO" id="GO:0008270">
    <property type="term" value="F:zinc ion binding"/>
    <property type="evidence" value="ECO:0007669"/>
    <property type="project" value="UniProtKB-KW"/>
</dbReference>
<evidence type="ECO:0000313" key="8">
    <source>
        <dbReference type="Proteomes" id="UP000807342"/>
    </source>
</evidence>
<dbReference type="PROSITE" id="PS50089">
    <property type="entry name" value="ZF_RING_2"/>
    <property type="match status" value="1"/>
</dbReference>
<feature type="compositionally biased region" description="Low complexity" evidence="5">
    <location>
        <begin position="276"/>
        <end position="317"/>
    </location>
</feature>
<dbReference type="InterPro" id="IPR051834">
    <property type="entry name" value="RING_finger_E3_ligase"/>
</dbReference>
<dbReference type="Pfam" id="PF13639">
    <property type="entry name" value="zf-RING_2"/>
    <property type="match status" value="1"/>
</dbReference>
<evidence type="ECO:0000259" key="6">
    <source>
        <dbReference type="PROSITE" id="PS50089"/>
    </source>
</evidence>
<evidence type="ECO:0000256" key="1">
    <source>
        <dbReference type="ARBA" id="ARBA00022723"/>
    </source>
</evidence>
<dbReference type="GO" id="GO:0061630">
    <property type="term" value="F:ubiquitin protein ligase activity"/>
    <property type="evidence" value="ECO:0007669"/>
    <property type="project" value="TreeGrafter"/>
</dbReference>
<dbReference type="SMART" id="SM00184">
    <property type="entry name" value="RING"/>
    <property type="match status" value="1"/>
</dbReference>